<reference evidence="1" key="1">
    <citation type="submission" date="2020-07" db="EMBL/GenBank/DDBJ databases">
        <title>The High-quality genome of the commercially important snow crab, Chionoecetes opilio.</title>
        <authorList>
            <person name="Jeong J.-H."/>
            <person name="Ryu S."/>
        </authorList>
    </citation>
    <scope>NUCLEOTIDE SEQUENCE</scope>
    <source>
        <strain evidence="1">MADBK_172401_WGS</strain>
        <tissue evidence="1">Digestive gland</tissue>
    </source>
</reference>
<accession>A0A8J5CRN3</accession>
<evidence type="ECO:0000313" key="1">
    <source>
        <dbReference type="EMBL" id="KAG0730008.1"/>
    </source>
</evidence>
<dbReference type="EMBL" id="JACEEZ010000609">
    <property type="protein sequence ID" value="KAG0730008.1"/>
    <property type="molecule type" value="Genomic_DNA"/>
</dbReference>
<proteinExistence type="predicted"/>
<organism evidence="1 2">
    <name type="scientific">Chionoecetes opilio</name>
    <name type="common">Atlantic snow crab</name>
    <name type="synonym">Cancer opilio</name>
    <dbReference type="NCBI Taxonomy" id="41210"/>
    <lineage>
        <taxon>Eukaryota</taxon>
        <taxon>Metazoa</taxon>
        <taxon>Ecdysozoa</taxon>
        <taxon>Arthropoda</taxon>
        <taxon>Crustacea</taxon>
        <taxon>Multicrustacea</taxon>
        <taxon>Malacostraca</taxon>
        <taxon>Eumalacostraca</taxon>
        <taxon>Eucarida</taxon>
        <taxon>Decapoda</taxon>
        <taxon>Pleocyemata</taxon>
        <taxon>Brachyura</taxon>
        <taxon>Eubrachyura</taxon>
        <taxon>Majoidea</taxon>
        <taxon>Majidae</taxon>
        <taxon>Chionoecetes</taxon>
    </lineage>
</organism>
<protein>
    <submittedName>
        <fullName evidence="1">Uncharacterized protein</fullName>
    </submittedName>
</protein>
<dbReference type="PANTHER" id="PTHR47018:SF3">
    <property type="entry name" value="MYCBP-ASSOCIATED PROTEIN"/>
    <property type="match status" value="1"/>
</dbReference>
<comment type="caution">
    <text evidence="1">The sequence shown here is derived from an EMBL/GenBank/DDBJ whole genome shotgun (WGS) entry which is preliminary data.</text>
</comment>
<evidence type="ECO:0000313" key="2">
    <source>
        <dbReference type="Proteomes" id="UP000770661"/>
    </source>
</evidence>
<gene>
    <name evidence="1" type="ORF">GWK47_029176</name>
</gene>
<sequence length="242" mass="28317">MFGDAGLRDVAVESGVIAEGSINRVLEGKQYNRAVRLHKLMYEALMRIIWKGFQVWIESNHPDKGPQIRSTDLKIRSIKEDVCHETLAAALDDDSCVQSFDMFAKYLHFLRTKHGDLARFWMMYIDMVETLLGLIRADREGDWMLHLACVRRVIPWCFAMNKVNYARYLPVYYAQMTQLHETCPELYRHSIKATSPYSLDQESICQNRCLIRQQKKQSTKIRKQLEEHEVLVFDKGLCHDTI</sequence>
<dbReference type="AlphaFoldDB" id="A0A8J5CRN3"/>
<name>A0A8J5CRN3_CHIOP</name>
<dbReference type="PANTHER" id="PTHR47018">
    <property type="entry name" value="CXC DOMAIN-CONTAINING PROTEIN-RELATED"/>
    <property type="match status" value="1"/>
</dbReference>
<keyword evidence="2" id="KW-1185">Reference proteome</keyword>
<dbReference type="Proteomes" id="UP000770661">
    <property type="component" value="Unassembled WGS sequence"/>
</dbReference>
<dbReference type="OrthoDB" id="6753017at2759"/>